<keyword evidence="4" id="KW-1185">Reference proteome</keyword>
<dbReference type="PANTHER" id="PTHR42928">
    <property type="entry name" value="TRICARBOXYLATE-BINDING PROTEIN"/>
    <property type="match status" value="1"/>
</dbReference>
<dbReference type="STRING" id="1416806.CAL12_06330"/>
<dbReference type="AlphaFoldDB" id="A0A1W6YHL9"/>
<comment type="similarity">
    <text evidence="1">Belongs to the UPF0065 (bug) family.</text>
</comment>
<protein>
    <recommendedName>
        <fullName evidence="5">MFS transporter</fullName>
    </recommendedName>
</protein>
<dbReference type="Pfam" id="PF03401">
    <property type="entry name" value="TctC"/>
    <property type="match status" value="1"/>
</dbReference>
<organism evidence="3 4">
    <name type="scientific">Bordetella genomosp. 8</name>
    <dbReference type="NCBI Taxonomy" id="1416806"/>
    <lineage>
        <taxon>Bacteria</taxon>
        <taxon>Pseudomonadati</taxon>
        <taxon>Pseudomonadota</taxon>
        <taxon>Betaproteobacteria</taxon>
        <taxon>Burkholderiales</taxon>
        <taxon>Alcaligenaceae</taxon>
        <taxon>Bordetella</taxon>
    </lineage>
</organism>
<dbReference type="CDD" id="cd13578">
    <property type="entry name" value="PBP2_Bug27"/>
    <property type="match status" value="1"/>
</dbReference>
<sequence length="329" mass="34951">MRFCKREFVVLALLSSFIPWSATAADAERLYPQRPITLVIGFPPGGGADALARLVAKHMAEELGQNMIVDYRPGAAGNIGAKAVANTLPDGHTIYLSGRPNTIHKAMYPQLDYDFARDLQPIGLVATMPYVVAVGKDVPVASVQDVIALARAYPGASTCASAGVGTSDHLLCVMFQQETGTDIAHVPYRGSAHALADVIGGRVDMVFAPLPAALPHITAGNLRPIAVMSHLRTPNLPHTPTIAEAGFPSLALDAWYGLMAPAATPPEVVARLNQSMNAALARQELQEALLQLAYVPPAPDTPAAFGALIEKETERWTTILQTRNVQPAS</sequence>
<reference evidence="3 4" key="1">
    <citation type="submission" date="2017-05" db="EMBL/GenBank/DDBJ databases">
        <title>Complete and WGS of Bordetella genogroups.</title>
        <authorList>
            <person name="Spilker T."/>
            <person name="LiPuma J."/>
        </authorList>
    </citation>
    <scope>NUCLEOTIDE SEQUENCE [LARGE SCALE GENOMIC DNA]</scope>
    <source>
        <strain evidence="3 4">AU19157</strain>
    </source>
</reference>
<gene>
    <name evidence="3" type="ORF">CAL12_06330</name>
</gene>
<dbReference type="Gene3D" id="3.40.190.10">
    <property type="entry name" value="Periplasmic binding protein-like II"/>
    <property type="match status" value="1"/>
</dbReference>
<feature type="signal peptide" evidence="2">
    <location>
        <begin position="1"/>
        <end position="24"/>
    </location>
</feature>
<evidence type="ECO:0000256" key="1">
    <source>
        <dbReference type="ARBA" id="ARBA00006987"/>
    </source>
</evidence>
<dbReference type="OrthoDB" id="8632238at2"/>
<dbReference type="Proteomes" id="UP000194151">
    <property type="component" value="Chromosome"/>
</dbReference>
<dbReference type="SUPFAM" id="SSF53850">
    <property type="entry name" value="Periplasmic binding protein-like II"/>
    <property type="match status" value="1"/>
</dbReference>
<keyword evidence="2" id="KW-0732">Signal</keyword>
<proteinExistence type="inferred from homology"/>
<dbReference type="PANTHER" id="PTHR42928:SF5">
    <property type="entry name" value="BLR1237 PROTEIN"/>
    <property type="match status" value="1"/>
</dbReference>
<name>A0A1W6YHL9_9BORD</name>
<feature type="chain" id="PRO_5012099926" description="MFS transporter" evidence="2">
    <location>
        <begin position="25"/>
        <end position="329"/>
    </location>
</feature>
<dbReference type="Gene3D" id="3.40.190.150">
    <property type="entry name" value="Bordetella uptake gene, domain 1"/>
    <property type="match status" value="1"/>
</dbReference>
<evidence type="ECO:0008006" key="5">
    <source>
        <dbReference type="Google" id="ProtNLM"/>
    </source>
</evidence>
<dbReference type="InterPro" id="IPR005064">
    <property type="entry name" value="BUG"/>
</dbReference>
<accession>A0A1W6YHL9</accession>
<dbReference type="InterPro" id="IPR042100">
    <property type="entry name" value="Bug_dom1"/>
</dbReference>
<evidence type="ECO:0000313" key="3">
    <source>
        <dbReference type="EMBL" id="ARP80489.1"/>
    </source>
</evidence>
<evidence type="ECO:0000313" key="4">
    <source>
        <dbReference type="Proteomes" id="UP000194151"/>
    </source>
</evidence>
<dbReference type="RefSeq" id="WP_086063715.1">
    <property type="nucleotide sequence ID" value="NZ_CP021108.1"/>
</dbReference>
<dbReference type="PIRSF" id="PIRSF017082">
    <property type="entry name" value="YflP"/>
    <property type="match status" value="1"/>
</dbReference>
<dbReference type="EMBL" id="CP021108">
    <property type="protein sequence ID" value="ARP80489.1"/>
    <property type="molecule type" value="Genomic_DNA"/>
</dbReference>
<evidence type="ECO:0000256" key="2">
    <source>
        <dbReference type="SAM" id="SignalP"/>
    </source>
</evidence>
<dbReference type="KEGG" id="bgv:CAL12_06330"/>